<dbReference type="Gene3D" id="3.40.718.10">
    <property type="entry name" value="Isopropylmalate Dehydrogenase"/>
    <property type="match status" value="1"/>
</dbReference>
<keyword evidence="2 10" id="KW-0963">Cytoplasm</keyword>
<dbReference type="EMBL" id="WJPP01000001">
    <property type="protein sequence ID" value="MRH77290.1"/>
    <property type="molecule type" value="Genomic_DNA"/>
</dbReference>
<evidence type="ECO:0000256" key="6">
    <source>
        <dbReference type="ARBA" id="ARBA00023209"/>
    </source>
</evidence>
<keyword evidence="7 10" id="KW-1208">Phospholipid metabolism</keyword>
<dbReference type="GO" id="GO:0008654">
    <property type="term" value="P:phospholipid biosynthetic process"/>
    <property type="evidence" value="ECO:0007669"/>
    <property type="project" value="UniProtKB-KW"/>
</dbReference>
<keyword evidence="11" id="KW-0012">Acyltransferase</keyword>
<evidence type="ECO:0000256" key="8">
    <source>
        <dbReference type="ARBA" id="ARBA00024069"/>
    </source>
</evidence>
<gene>
    <name evidence="10 11" type="primary">plsX</name>
    <name evidence="11" type="ORF">GH984_00995</name>
</gene>
<evidence type="ECO:0000256" key="2">
    <source>
        <dbReference type="ARBA" id="ARBA00022490"/>
    </source>
</evidence>
<comment type="catalytic activity">
    <reaction evidence="1 10">
        <text>a fatty acyl-[ACP] + phosphate = an acyl phosphate + holo-[ACP]</text>
        <dbReference type="Rhea" id="RHEA:42292"/>
        <dbReference type="Rhea" id="RHEA-COMP:9685"/>
        <dbReference type="Rhea" id="RHEA-COMP:14125"/>
        <dbReference type="ChEBI" id="CHEBI:43474"/>
        <dbReference type="ChEBI" id="CHEBI:59918"/>
        <dbReference type="ChEBI" id="CHEBI:64479"/>
        <dbReference type="ChEBI" id="CHEBI:138651"/>
        <dbReference type="EC" id="2.3.1.274"/>
    </reaction>
</comment>
<dbReference type="PANTHER" id="PTHR30100">
    <property type="entry name" value="FATTY ACID/PHOSPHOLIPID SYNTHESIS PROTEIN PLSX"/>
    <property type="match status" value="1"/>
</dbReference>
<keyword evidence="6 10" id="KW-0594">Phospholipid biosynthesis</keyword>
<organism evidence="11 12">
    <name type="scientific">Spiribacter salilacus</name>
    <dbReference type="NCBI Taxonomy" id="2664894"/>
    <lineage>
        <taxon>Bacteria</taxon>
        <taxon>Pseudomonadati</taxon>
        <taxon>Pseudomonadota</taxon>
        <taxon>Gammaproteobacteria</taxon>
        <taxon>Chromatiales</taxon>
        <taxon>Ectothiorhodospiraceae</taxon>
        <taxon>Spiribacter</taxon>
    </lineage>
</organism>
<evidence type="ECO:0000256" key="3">
    <source>
        <dbReference type="ARBA" id="ARBA00022516"/>
    </source>
</evidence>
<dbReference type="UniPathway" id="UPA00085"/>
<dbReference type="HAMAP" id="MF_00019">
    <property type="entry name" value="PlsX"/>
    <property type="match status" value="1"/>
</dbReference>
<dbReference type="SUPFAM" id="SSF53659">
    <property type="entry name" value="Isocitrate/Isopropylmalate dehydrogenase-like"/>
    <property type="match status" value="1"/>
</dbReference>
<proteinExistence type="inferred from homology"/>
<evidence type="ECO:0000256" key="9">
    <source>
        <dbReference type="ARBA" id="ARBA00046608"/>
    </source>
</evidence>
<dbReference type="InterPro" id="IPR003664">
    <property type="entry name" value="FA_synthesis"/>
</dbReference>
<dbReference type="GO" id="GO:0043811">
    <property type="term" value="F:phosphate:acyl-[acyl carrier protein] acyltransferase activity"/>
    <property type="evidence" value="ECO:0007669"/>
    <property type="project" value="UniProtKB-UniRule"/>
</dbReference>
<keyword evidence="3 10" id="KW-0444">Lipid biosynthesis</keyword>
<comment type="subcellular location">
    <subcellularLocation>
        <location evidence="10">Cytoplasm</location>
    </subcellularLocation>
    <text evidence="10">Associated with the membrane possibly through PlsY.</text>
</comment>
<dbReference type="Proteomes" id="UP000433788">
    <property type="component" value="Unassembled WGS sequence"/>
</dbReference>
<reference evidence="11 12" key="1">
    <citation type="submission" date="2019-11" db="EMBL/GenBank/DDBJ databases">
        <authorList>
            <person name="Zhang X.Y."/>
        </authorList>
    </citation>
    <scope>NUCLEOTIDE SEQUENCE [LARGE SCALE GENOMIC DNA]</scope>
    <source>
        <strain evidence="11 12">C176</strain>
    </source>
</reference>
<dbReference type="GO" id="GO:0006633">
    <property type="term" value="P:fatty acid biosynthetic process"/>
    <property type="evidence" value="ECO:0007669"/>
    <property type="project" value="UniProtKB-UniRule"/>
</dbReference>
<comment type="pathway">
    <text evidence="10">Lipid metabolism; phospholipid metabolism.</text>
</comment>
<evidence type="ECO:0000313" key="12">
    <source>
        <dbReference type="Proteomes" id="UP000433788"/>
    </source>
</evidence>
<evidence type="ECO:0000256" key="4">
    <source>
        <dbReference type="ARBA" id="ARBA00022679"/>
    </source>
</evidence>
<name>A0A6N7QNN5_9GAMM</name>
<accession>A0A6N7QNN5</accession>
<dbReference type="NCBIfam" id="TIGR00182">
    <property type="entry name" value="plsX"/>
    <property type="match status" value="1"/>
</dbReference>
<evidence type="ECO:0000313" key="11">
    <source>
        <dbReference type="EMBL" id="MRH77290.1"/>
    </source>
</evidence>
<evidence type="ECO:0000256" key="10">
    <source>
        <dbReference type="HAMAP-Rule" id="MF_00019"/>
    </source>
</evidence>
<sequence length="342" mass="36627">MNAYCTIAIDAMGGDRGPSATVPAALTVIARHPDVRLELVGDLDALRQALQKYGGQEGQQLSLIAASEVVAMDESPSQALRYKKDSSMRVAIERVKSEEAAACVSAGNTGALMATARYVLKTLPGIDRPAICTIIPCLNGHFRMLDLGANIDCSAEHLFQFAVMGSVLVEASGDAETPRVGLLNLGEEEIKGNDQVKQAAQLLQASDLNYIGYVEGDTMYQNQADLVVCDGFIGNVALKSSEGVAKMISQYLREEFSRSPLTKLAGLLSLPVLKALRRRLDPRFYNGASLLGLRGVVVKSHGGADAFAFERAIETGILEAKEAIPQRIDQRLGELFRSGEGA</sequence>
<dbReference type="InterPro" id="IPR012281">
    <property type="entry name" value="Phospholipid_synth_PlsX-like"/>
</dbReference>
<comment type="similarity">
    <text evidence="10">Belongs to the PlsX family.</text>
</comment>
<dbReference type="RefSeq" id="WP_153718353.1">
    <property type="nucleotide sequence ID" value="NZ_WJPP01000001.1"/>
</dbReference>
<evidence type="ECO:0000256" key="1">
    <source>
        <dbReference type="ARBA" id="ARBA00001232"/>
    </source>
</evidence>
<dbReference type="PANTHER" id="PTHR30100:SF1">
    <property type="entry name" value="PHOSPHATE ACYLTRANSFERASE"/>
    <property type="match status" value="1"/>
</dbReference>
<dbReference type="EC" id="2.3.1.274" evidence="8 10"/>
<keyword evidence="12" id="KW-1185">Reference proteome</keyword>
<evidence type="ECO:0000256" key="7">
    <source>
        <dbReference type="ARBA" id="ARBA00023264"/>
    </source>
</evidence>
<dbReference type="GO" id="GO:0005737">
    <property type="term" value="C:cytoplasm"/>
    <property type="evidence" value="ECO:0007669"/>
    <property type="project" value="UniProtKB-SubCell"/>
</dbReference>
<keyword evidence="5 10" id="KW-0443">Lipid metabolism</keyword>
<comment type="function">
    <text evidence="10">Catalyzes the reversible formation of acyl-phosphate (acyl-PO(4)) from acyl-[acyl-carrier-protein] (acyl-ACP). This enzyme utilizes acyl-ACP as fatty acyl donor, but not acyl-CoA.</text>
</comment>
<dbReference type="PIRSF" id="PIRSF002465">
    <property type="entry name" value="Phsphlp_syn_PlsX"/>
    <property type="match status" value="1"/>
</dbReference>
<protein>
    <recommendedName>
        <fullName evidence="8 10">Phosphate acyltransferase</fullName>
        <ecNumber evidence="8 10">2.3.1.274</ecNumber>
    </recommendedName>
    <alternativeName>
        <fullName evidence="10">Acyl-ACP phosphotransacylase</fullName>
    </alternativeName>
    <alternativeName>
        <fullName evidence="10">Acyl-[acyl-carrier-protein]--phosphate acyltransferase</fullName>
    </alternativeName>
    <alternativeName>
        <fullName evidence="10">Phosphate-acyl-ACP acyltransferase</fullName>
    </alternativeName>
</protein>
<keyword evidence="4 10" id="KW-0808">Transferase</keyword>
<dbReference type="Pfam" id="PF02504">
    <property type="entry name" value="FA_synthesis"/>
    <property type="match status" value="1"/>
</dbReference>
<comment type="subunit">
    <text evidence="9 10">Homodimer. Probably interacts with PlsY.</text>
</comment>
<evidence type="ECO:0000256" key="5">
    <source>
        <dbReference type="ARBA" id="ARBA00023098"/>
    </source>
</evidence>
<comment type="caution">
    <text evidence="11">The sequence shown here is derived from an EMBL/GenBank/DDBJ whole genome shotgun (WGS) entry which is preliminary data.</text>
</comment>
<dbReference type="AlphaFoldDB" id="A0A6N7QNN5"/>